<organism evidence="2 3">
    <name type="scientific">Candidatus Lachnoclostridium stercoripullorum</name>
    <dbReference type="NCBI Taxonomy" id="2838635"/>
    <lineage>
        <taxon>Bacteria</taxon>
        <taxon>Bacillati</taxon>
        <taxon>Bacillota</taxon>
        <taxon>Clostridia</taxon>
        <taxon>Lachnospirales</taxon>
        <taxon>Lachnospiraceae</taxon>
    </lineage>
</organism>
<sequence length="242" mass="28063">MNDVYLYPYSSEEARRRDELSLWRASHQENISCKKAIEEAVRQHFDGSHLDNDCLTGVFQEFGYKRTAWVLANTLQQLEWDGRFSPKNKAWAEQFPIPWDKRHGPEFVVTSHPAVLDGVVDQYRKIYQELGLFGPEQCEPNSYSSLDYEGKVLVLSPDILKESYWTPQAQLWYAHDGFGCGPHAIGRSIRCTCLGDGEMTRWNRTDFIGVLKEEFLPDWAEEKLKELRGQEQPAFSTDMTMK</sequence>
<dbReference type="EMBL" id="DXEU01000177">
    <property type="protein sequence ID" value="HIX53049.1"/>
    <property type="molecule type" value="Genomic_DNA"/>
</dbReference>
<accession>A0A9D2AXR8</accession>
<comment type="caution">
    <text evidence="2">The sequence shown here is derived from an EMBL/GenBank/DDBJ whole genome shotgun (WGS) entry which is preliminary data.</text>
</comment>
<evidence type="ECO:0000313" key="3">
    <source>
        <dbReference type="Proteomes" id="UP000886780"/>
    </source>
</evidence>
<dbReference type="Proteomes" id="UP000886780">
    <property type="component" value="Unassembled WGS sequence"/>
</dbReference>
<proteinExistence type="predicted"/>
<dbReference type="Pfam" id="PF12960">
    <property type="entry name" value="DUF3849"/>
    <property type="match status" value="1"/>
</dbReference>
<evidence type="ECO:0000259" key="1">
    <source>
        <dbReference type="Pfam" id="PF12960"/>
    </source>
</evidence>
<reference evidence="2" key="1">
    <citation type="journal article" date="2021" name="PeerJ">
        <title>Extensive microbial diversity within the chicken gut microbiome revealed by metagenomics and culture.</title>
        <authorList>
            <person name="Gilroy R."/>
            <person name="Ravi A."/>
            <person name="Getino M."/>
            <person name="Pursley I."/>
            <person name="Horton D.L."/>
            <person name="Alikhan N.F."/>
            <person name="Baker D."/>
            <person name="Gharbi K."/>
            <person name="Hall N."/>
            <person name="Watson M."/>
            <person name="Adriaenssens E.M."/>
            <person name="Foster-Nyarko E."/>
            <person name="Jarju S."/>
            <person name="Secka A."/>
            <person name="Antonio M."/>
            <person name="Oren A."/>
            <person name="Chaudhuri R.R."/>
            <person name="La Ragione R."/>
            <person name="Hildebrand F."/>
            <person name="Pallen M.J."/>
        </authorList>
    </citation>
    <scope>NUCLEOTIDE SEQUENCE</scope>
    <source>
        <strain evidence="2">ChiGjej4B4-12881</strain>
    </source>
</reference>
<gene>
    <name evidence="2" type="ORF">IAA28_09620</name>
</gene>
<evidence type="ECO:0000313" key="2">
    <source>
        <dbReference type="EMBL" id="HIX53049.1"/>
    </source>
</evidence>
<protein>
    <submittedName>
        <fullName evidence="2">DUF3849 domain-containing protein</fullName>
    </submittedName>
</protein>
<name>A0A9D2AXR8_9FIRM</name>
<dbReference type="AlphaFoldDB" id="A0A9D2AXR8"/>
<reference evidence="2" key="2">
    <citation type="submission" date="2021-04" db="EMBL/GenBank/DDBJ databases">
        <authorList>
            <person name="Gilroy R."/>
        </authorList>
    </citation>
    <scope>NUCLEOTIDE SEQUENCE</scope>
    <source>
        <strain evidence="2">ChiGjej4B4-12881</strain>
    </source>
</reference>
<feature type="domain" description="DUF3849" evidence="1">
    <location>
        <begin position="6"/>
        <end position="128"/>
    </location>
</feature>
<dbReference type="InterPro" id="IPR024383">
    <property type="entry name" value="DUF3849"/>
</dbReference>